<evidence type="ECO:0000256" key="5">
    <source>
        <dbReference type="PIRSR" id="PIRSR601820-3"/>
    </source>
</evidence>
<feature type="disulfide bond" evidence="5">
    <location>
        <begin position="37"/>
        <end position="149"/>
    </location>
</feature>
<keyword evidence="4" id="KW-0479">Metal-binding</keyword>
<feature type="disulfide bond" evidence="5">
    <location>
        <begin position="151"/>
        <end position="194"/>
    </location>
</feature>
<dbReference type="OMA" id="NCKIVEC"/>
<dbReference type="Gene3D" id="2.40.50.120">
    <property type="match status" value="1"/>
</dbReference>
<dbReference type="GO" id="GO:0008191">
    <property type="term" value="F:metalloendopeptidase inhibitor activity"/>
    <property type="evidence" value="ECO:0007669"/>
    <property type="project" value="InterPro"/>
</dbReference>
<dbReference type="Pfam" id="PF00965">
    <property type="entry name" value="TIMP"/>
    <property type="match status" value="1"/>
</dbReference>
<dbReference type="GO" id="GO:0005615">
    <property type="term" value="C:extracellular space"/>
    <property type="evidence" value="ECO:0007669"/>
    <property type="project" value="TreeGrafter"/>
</dbReference>
<evidence type="ECO:0000256" key="1">
    <source>
        <dbReference type="ARBA" id="ARBA00004613"/>
    </source>
</evidence>
<sequence>MTKSVILCVVLTIIYVCTYSEACTCNPEPTHPQAYFCGSGQGFVIKAKILKREGDNRNSMDVAYTVKIIQDYTRPGGRYYRRPSIQRIHTASDSAACGAYFRIGEEYIITGDIRNQYWSTNLCSWNFQSSQLTPYQKDALEMGYYKQTCGCVVRPCFNGQCYPPSYQNSCVLGPNDDVSCFFQHNSCRRQGNDCAWHTAACQRY</sequence>
<keyword evidence="2" id="KW-0964">Secreted</keyword>
<feature type="disulfide bond" evidence="5">
    <location>
        <begin position="25"/>
        <end position="123"/>
    </location>
</feature>
<evidence type="ECO:0000256" key="4">
    <source>
        <dbReference type="PIRSR" id="PIRSR601820-1"/>
    </source>
</evidence>
<dbReference type="PANTHER" id="PTHR11844">
    <property type="entry name" value="METALLOPROTEASE INHIBITOR"/>
    <property type="match status" value="1"/>
</dbReference>
<feature type="disulfide bond" evidence="5">
    <location>
        <begin position="156"/>
        <end position="161"/>
    </location>
</feature>
<reference evidence="8" key="1">
    <citation type="submission" date="2022-08" db="UniProtKB">
        <authorList>
            <consortium name="EnsemblMetazoa"/>
        </authorList>
    </citation>
    <scope>IDENTIFICATION</scope>
    <source>
        <strain evidence="8">05x7-T-G4-1.051#20</strain>
    </source>
</reference>
<proteinExistence type="predicted"/>
<evidence type="ECO:0000256" key="2">
    <source>
        <dbReference type="ARBA" id="ARBA00022525"/>
    </source>
</evidence>
<comment type="subcellular location">
    <subcellularLocation>
        <location evidence="1">Secreted</location>
    </subcellularLocation>
</comment>
<feature type="disulfide bond" evidence="5">
    <location>
        <begin position="23"/>
        <end position="97"/>
    </location>
</feature>
<name>A0A8W8MM72_MAGGI</name>
<feature type="signal peptide" evidence="6">
    <location>
        <begin position="1"/>
        <end position="22"/>
    </location>
</feature>
<keyword evidence="4" id="KW-0862">Zinc</keyword>
<feature type="domain" description="NTR" evidence="7">
    <location>
        <begin position="23"/>
        <end position="149"/>
    </location>
</feature>
<keyword evidence="9" id="KW-1185">Reference proteome</keyword>
<protein>
    <recommendedName>
        <fullName evidence="7">NTR domain-containing protein</fullName>
    </recommendedName>
</protein>
<dbReference type="SMART" id="SM00206">
    <property type="entry name" value="NTR"/>
    <property type="match status" value="1"/>
</dbReference>
<dbReference type="GO" id="GO:0031012">
    <property type="term" value="C:extracellular matrix"/>
    <property type="evidence" value="ECO:0007669"/>
    <property type="project" value="TreeGrafter"/>
</dbReference>
<evidence type="ECO:0000313" key="8">
    <source>
        <dbReference type="EnsemblMetazoa" id="G34322.1:cds"/>
    </source>
</evidence>
<feature type="disulfide bond" evidence="5">
    <location>
        <begin position="170"/>
        <end position="187"/>
    </location>
</feature>
<dbReference type="GO" id="GO:0046872">
    <property type="term" value="F:metal ion binding"/>
    <property type="evidence" value="ECO:0007669"/>
    <property type="project" value="UniProtKB-KW"/>
</dbReference>
<dbReference type="SUPFAM" id="SSF50242">
    <property type="entry name" value="TIMP-like"/>
    <property type="match status" value="1"/>
</dbReference>
<keyword evidence="6" id="KW-0732">Signal</keyword>
<feature type="chain" id="PRO_5036461737" description="NTR domain-containing protein" evidence="6">
    <location>
        <begin position="23"/>
        <end position="204"/>
    </location>
</feature>
<dbReference type="EnsemblMetazoa" id="G34322.1">
    <property type="protein sequence ID" value="G34322.1:cds"/>
    <property type="gene ID" value="G34322"/>
</dbReference>
<keyword evidence="3 5" id="KW-1015">Disulfide bond</keyword>
<dbReference type="GO" id="GO:0002020">
    <property type="term" value="F:protease binding"/>
    <property type="evidence" value="ECO:0007669"/>
    <property type="project" value="TreeGrafter"/>
</dbReference>
<dbReference type="PANTHER" id="PTHR11844:SF33">
    <property type="entry name" value="TISSUE INHIBITOR OF METALLOPROTEINASE"/>
    <property type="match status" value="1"/>
</dbReference>
<accession>A0A8W8MM72</accession>
<dbReference type="AlphaFoldDB" id="A0A8W8MM72"/>
<dbReference type="OrthoDB" id="6041373at2759"/>
<evidence type="ECO:0000313" key="9">
    <source>
        <dbReference type="Proteomes" id="UP000005408"/>
    </source>
</evidence>
<dbReference type="InterPro" id="IPR008993">
    <property type="entry name" value="TIMP-like_OB-fold"/>
</dbReference>
<dbReference type="PROSITE" id="PS50189">
    <property type="entry name" value="NTR"/>
    <property type="match status" value="1"/>
</dbReference>
<organism evidence="8 9">
    <name type="scientific">Magallana gigas</name>
    <name type="common">Pacific oyster</name>
    <name type="synonym">Crassostrea gigas</name>
    <dbReference type="NCBI Taxonomy" id="29159"/>
    <lineage>
        <taxon>Eukaryota</taxon>
        <taxon>Metazoa</taxon>
        <taxon>Spiralia</taxon>
        <taxon>Lophotrochozoa</taxon>
        <taxon>Mollusca</taxon>
        <taxon>Bivalvia</taxon>
        <taxon>Autobranchia</taxon>
        <taxon>Pteriomorphia</taxon>
        <taxon>Ostreida</taxon>
        <taxon>Ostreoidea</taxon>
        <taxon>Ostreidae</taxon>
        <taxon>Magallana</taxon>
    </lineage>
</organism>
<dbReference type="InterPro" id="IPR001134">
    <property type="entry name" value="Netrin_domain"/>
</dbReference>
<dbReference type="InterPro" id="IPR001820">
    <property type="entry name" value="TIMP"/>
</dbReference>
<feature type="binding site" evidence="4">
    <location>
        <position position="23"/>
    </location>
    <ligand>
        <name>Zn(2+)</name>
        <dbReference type="ChEBI" id="CHEBI:29105"/>
        <note>ligand shared with metalloproteinase partner</note>
    </ligand>
</feature>
<dbReference type="Proteomes" id="UP000005408">
    <property type="component" value="Unassembled WGS sequence"/>
</dbReference>
<evidence type="ECO:0000259" key="7">
    <source>
        <dbReference type="PROSITE" id="PS50189"/>
    </source>
</evidence>
<evidence type="ECO:0000256" key="6">
    <source>
        <dbReference type="SAM" id="SignalP"/>
    </source>
</evidence>
<evidence type="ECO:0000256" key="3">
    <source>
        <dbReference type="ARBA" id="ARBA00023157"/>
    </source>
</evidence>
<dbReference type="GO" id="GO:0051045">
    <property type="term" value="P:negative regulation of membrane protein ectodomain proteolysis"/>
    <property type="evidence" value="ECO:0007669"/>
    <property type="project" value="TreeGrafter"/>
</dbReference>